<accession>A0A815DED3</accession>
<gene>
    <name evidence="1" type="ORF">CJN711_LOCUS16668</name>
</gene>
<evidence type="ECO:0000313" key="1">
    <source>
        <dbReference type="EMBL" id="CAF1295878.1"/>
    </source>
</evidence>
<protein>
    <recommendedName>
        <fullName evidence="3">Reverse transcriptase domain-containing protein</fullName>
    </recommendedName>
</protein>
<dbReference type="Proteomes" id="UP000663855">
    <property type="component" value="Unassembled WGS sequence"/>
</dbReference>
<dbReference type="PANTHER" id="PTHR21301">
    <property type="entry name" value="REVERSE TRANSCRIPTASE"/>
    <property type="match status" value="1"/>
</dbReference>
<comment type="caution">
    <text evidence="1">The sequence shown here is derived from an EMBL/GenBank/DDBJ whole genome shotgun (WGS) entry which is preliminary data.</text>
</comment>
<reference evidence="1" key="1">
    <citation type="submission" date="2021-02" db="EMBL/GenBank/DDBJ databases">
        <authorList>
            <person name="Nowell W R."/>
        </authorList>
    </citation>
    <scope>NUCLEOTIDE SEQUENCE</scope>
</reference>
<name>A0A815DED3_9BILA</name>
<sequence length="134" mass="15470">MGKAEDILKAKQFEPLRLIDNKFRYQLQSTCSSLSVFYGIPKAHKIGFPIRPTISDIGSYQYKLSKYLAKVIRDARLQAESYIKDSFEFVKRIKEIALDKQQKTCIMCSSDVESLYIKVPVDEAIETTLNYIFV</sequence>
<proteinExistence type="predicted"/>
<evidence type="ECO:0000313" key="2">
    <source>
        <dbReference type="Proteomes" id="UP000663855"/>
    </source>
</evidence>
<dbReference type="EMBL" id="CAJNOV010007753">
    <property type="protein sequence ID" value="CAF1295878.1"/>
    <property type="molecule type" value="Genomic_DNA"/>
</dbReference>
<evidence type="ECO:0008006" key="3">
    <source>
        <dbReference type="Google" id="ProtNLM"/>
    </source>
</evidence>
<organism evidence="1 2">
    <name type="scientific">Rotaria magnacalcarata</name>
    <dbReference type="NCBI Taxonomy" id="392030"/>
    <lineage>
        <taxon>Eukaryota</taxon>
        <taxon>Metazoa</taxon>
        <taxon>Spiralia</taxon>
        <taxon>Gnathifera</taxon>
        <taxon>Rotifera</taxon>
        <taxon>Eurotatoria</taxon>
        <taxon>Bdelloidea</taxon>
        <taxon>Philodinida</taxon>
        <taxon>Philodinidae</taxon>
        <taxon>Rotaria</taxon>
    </lineage>
</organism>
<dbReference type="PANTHER" id="PTHR21301:SF10">
    <property type="entry name" value="REVERSE TRANSCRIPTASE DOMAIN-CONTAINING PROTEIN"/>
    <property type="match status" value="1"/>
</dbReference>
<dbReference type="AlphaFoldDB" id="A0A815DED3"/>